<evidence type="ECO:0000256" key="2">
    <source>
        <dbReference type="ARBA" id="ARBA00022450"/>
    </source>
</evidence>
<evidence type="ECO:0000313" key="11">
    <source>
        <dbReference type="EMBL" id="MDT0446471.1"/>
    </source>
</evidence>
<name>A0ABU2SBY2_9ACTN</name>
<dbReference type="EMBL" id="JAVREV010000020">
    <property type="protein sequence ID" value="MDT0446471.1"/>
    <property type="molecule type" value="Genomic_DNA"/>
</dbReference>
<keyword evidence="6" id="KW-0511">Multifunctional enzyme</keyword>
<dbReference type="PANTHER" id="PTHR43775:SF51">
    <property type="entry name" value="INACTIVE PHENOLPHTHIOCEROL SYNTHESIS POLYKETIDE SYNTHASE TYPE I PKS1-RELATED"/>
    <property type="match status" value="1"/>
</dbReference>
<dbReference type="SMART" id="SM00826">
    <property type="entry name" value="PKS_DH"/>
    <property type="match status" value="1"/>
</dbReference>
<dbReference type="Gene3D" id="3.30.70.3290">
    <property type="match status" value="1"/>
</dbReference>
<comment type="pathway">
    <text evidence="1">Antibiotic biosynthesis.</text>
</comment>
<evidence type="ECO:0000256" key="8">
    <source>
        <dbReference type="SAM" id="MobiDB-lite"/>
    </source>
</evidence>
<dbReference type="SUPFAM" id="SSF47336">
    <property type="entry name" value="ACP-like"/>
    <property type="match status" value="1"/>
</dbReference>
<dbReference type="InterPro" id="IPR013968">
    <property type="entry name" value="PKS_KR"/>
</dbReference>
<reference evidence="12" key="1">
    <citation type="submission" date="2023-07" db="EMBL/GenBank/DDBJ databases">
        <title>30 novel species of actinomycetes from the DSMZ collection.</title>
        <authorList>
            <person name="Nouioui I."/>
        </authorList>
    </citation>
    <scope>NUCLEOTIDE SEQUENCE [LARGE SCALE GENOMIC DNA]</scope>
    <source>
        <strain evidence="12">DSM 41886</strain>
    </source>
</reference>
<dbReference type="InterPro" id="IPR036291">
    <property type="entry name" value="NAD(P)-bd_dom_sf"/>
</dbReference>
<feature type="domain" description="Carrier" evidence="9">
    <location>
        <begin position="817"/>
        <end position="892"/>
    </location>
</feature>
<dbReference type="Gene3D" id="3.10.129.110">
    <property type="entry name" value="Polyketide synthase dehydratase"/>
    <property type="match status" value="2"/>
</dbReference>
<dbReference type="CDD" id="cd08956">
    <property type="entry name" value="KR_3_FAS_SDR_x"/>
    <property type="match status" value="1"/>
</dbReference>
<keyword evidence="12" id="KW-1185">Reference proteome</keyword>
<evidence type="ECO:0000256" key="1">
    <source>
        <dbReference type="ARBA" id="ARBA00004792"/>
    </source>
</evidence>
<dbReference type="PROSITE" id="PS52019">
    <property type="entry name" value="PKS_MFAS_DH"/>
    <property type="match status" value="1"/>
</dbReference>
<sequence length="976" mass="99006">YWARHMREAVRFADGVGALEELGVTQFVELGPDGVLTALVPDALSSPGGVEAFPVLRRDRPEPDSLMQAVARLHLRGVGFDWPRLFADTGARKAALPTYAFQRDSYWLHQDPGAAGHGPGSTGHPLLGTAVTAAGSGEVLFTTHLPPHTHGRLTDPALPDAPVVPASALAEALLRAAGELGAGPLERLAVHVPLLLPEHGAAQLQTAVGPPDEAGRRPFAVHGRHGDGEAPWTLHADGVLGTAEESPAPAAGRGREASAEAALPEELLPDAAAYGIHPALLEAAVRTAAGAAPAGTVRVPGEWRGVRLHAAGATAVKVLSAGAGDDAVSVRLTDPAGRPVLSVDRLTFRDVPEARFAAAGAGRSLYAPEWTALAPAPQGEAVPWAVLGTADVEGAAFEDVAGLADALAAGAPFGAAVTALGTGPDAPAEALDLARAWLAEERVTGLPLVVLIRGGASLTPPSPDGTDPEGRAAAAWGLLRGAQAEAPGRFVLIDVEDGRVPGELLSAVLASGEPQAALLDGAARVPRLGHAADPGAPGGPGGTAPEPATRFDPDGTVLITGGAGTQAALLARHLVAAHGVRHLLLLDPRAEGTWPEPELLEELGRSGARVTALTCDTADRSALGAALAAVTPPLTGVVHTAGAAEETPLPRLTADRLTAVLRSGADTARHLHELTRDSNPAAFVLLTSTAAATGTPGLAARAAADAALDGLARHRAALGLPVTSLALGPREAESPAPREGFRPLTEREATGLFDAALRAGPATLVALPLDPGAMRAAGDIPALFRRLVRAPAGPAAAGTGVPLAERLAALPAEQRHPAALAVVRAEVAAVLGRSDPGAIEADRAFKELGFDSMIAVELRSRLGERTGITLPATLAFDHPSARSLAAHLVTLLAPDAGPAAQAPALAELDRLEAVLAAGPQDEGERGTIVVRLQTLLARLTETTGGEEAPAPADSIESASAEEIFALLDGRSGGPAD</sequence>
<keyword evidence="2" id="KW-0596">Phosphopantetheine</keyword>
<dbReference type="InterPro" id="IPR057326">
    <property type="entry name" value="KR_dom"/>
</dbReference>
<feature type="region of interest" description="C-terminal hotdog fold" evidence="7">
    <location>
        <begin position="273"/>
        <end position="431"/>
    </location>
</feature>
<dbReference type="InterPro" id="IPR036736">
    <property type="entry name" value="ACP-like_sf"/>
</dbReference>
<dbReference type="InterPro" id="IPR016035">
    <property type="entry name" value="Acyl_Trfase/lysoPLipase"/>
</dbReference>
<keyword evidence="4" id="KW-0808">Transferase</keyword>
<feature type="non-terminal residue" evidence="11">
    <location>
        <position position="1"/>
    </location>
</feature>
<feature type="region of interest" description="N-terminal hotdog fold" evidence="7">
    <location>
        <begin position="124"/>
        <end position="247"/>
    </location>
</feature>
<feature type="region of interest" description="Disordered" evidence="8">
    <location>
        <begin position="528"/>
        <end position="550"/>
    </location>
</feature>
<proteinExistence type="predicted"/>
<gene>
    <name evidence="11" type="ORF">RM779_28320</name>
</gene>
<dbReference type="InterPro" id="IPR020806">
    <property type="entry name" value="PKS_PP-bd"/>
</dbReference>
<dbReference type="InterPro" id="IPR049551">
    <property type="entry name" value="PKS_DH_C"/>
</dbReference>
<dbReference type="InterPro" id="IPR042104">
    <property type="entry name" value="PKS_dehydratase_sf"/>
</dbReference>
<dbReference type="Proteomes" id="UP001183615">
    <property type="component" value="Unassembled WGS sequence"/>
</dbReference>
<organism evidence="11 12">
    <name type="scientific">Streptomyces johnsoniae</name>
    <dbReference type="NCBI Taxonomy" id="3075532"/>
    <lineage>
        <taxon>Bacteria</taxon>
        <taxon>Bacillati</taxon>
        <taxon>Actinomycetota</taxon>
        <taxon>Actinomycetes</taxon>
        <taxon>Kitasatosporales</taxon>
        <taxon>Streptomycetaceae</taxon>
        <taxon>Streptomyces</taxon>
    </lineage>
</organism>
<dbReference type="InterPro" id="IPR055123">
    <property type="entry name" value="SpnB-like_Rossmann"/>
</dbReference>
<dbReference type="SMART" id="SM00822">
    <property type="entry name" value="PKS_KR"/>
    <property type="match status" value="1"/>
</dbReference>
<dbReference type="PROSITE" id="PS50075">
    <property type="entry name" value="CARRIER"/>
    <property type="match status" value="1"/>
</dbReference>
<dbReference type="InterPro" id="IPR049552">
    <property type="entry name" value="PKS_DH_N"/>
</dbReference>
<dbReference type="InterPro" id="IPR009081">
    <property type="entry name" value="PP-bd_ACP"/>
</dbReference>
<feature type="region of interest" description="Disordered" evidence="8">
    <location>
        <begin position="208"/>
        <end position="234"/>
    </location>
</feature>
<dbReference type="Gene3D" id="3.40.50.720">
    <property type="entry name" value="NAD(P)-binding Rossmann-like Domain"/>
    <property type="match status" value="1"/>
</dbReference>
<dbReference type="InterPro" id="IPR049900">
    <property type="entry name" value="PKS_mFAS_DH"/>
</dbReference>
<evidence type="ECO:0000256" key="5">
    <source>
        <dbReference type="ARBA" id="ARBA00023194"/>
    </source>
</evidence>
<accession>A0ABU2SBY2</accession>
<evidence type="ECO:0000313" key="12">
    <source>
        <dbReference type="Proteomes" id="UP001183615"/>
    </source>
</evidence>
<evidence type="ECO:0000256" key="7">
    <source>
        <dbReference type="PROSITE-ProRule" id="PRU01363"/>
    </source>
</evidence>
<comment type="caution">
    <text evidence="11">The sequence shown here is derived from an EMBL/GenBank/DDBJ whole genome shotgun (WGS) entry which is preliminary data.</text>
</comment>
<dbReference type="SUPFAM" id="SSF51735">
    <property type="entry name" value="NAD(P)-binding Rossmann-fold domains"/>
    <property type="match status" value="2"/>
</dbReference>
<dbReference type="SMART" id="SM01294">
    <property type="entry name" value="PKS_PP_betabranch"/>
    <property type="match status" value="1"/>
</dbReference>
<dbReference type="SUPFAM" id="SSF52151">
    <property type="entry name" value="FabD/lysophospholipase-like"/>
    <property type="match status" value="1"/>
</dbReference>
<dbReference type="InterPro" id="IPR001227">
    <property type="entry name" value="Ac_transferase_dom_sf"/>
</dbReference>
<dbReference type="InterPro" id="IPR020807">
    <property type="entry name" value="PKS_DH"/>
</dbReference>
<dbReference type="SMART" id="SM00823">
    <property type="entry name" value="PKS_PP"/>
    <property type="match status" value="1"/>
</dbReference>
<dbReference type="Pfam" id="PF21089">
    <property type="entry name" value="PKS_DH_N"/>
    <property type="match status" value="1"/>
</dbReference>
<dbReference type="Gene3D" id="1.10.1200.10">
    <property type="entry name" value="ACP-like"/>
    <property type="match status" value="1"/>
</dbReference>
<comment type="caution">
    <text evidence="7">Lacks conserved residue(s) required for the propagation of feature annotation.</text>
</comment>
<dbReference type="Pfam" id="PF14765">
    <property type="entry name" value="PS-DH"/>
    <property type="match status" value="1"/>
</dbReference>
<dbReference type="InterPro" id="IPR006162">
    <property type="entry name" value="Ppantetheine_attach_site"/>
</dbReference>
<dbReference type="Gene3D" id="3.40.366.10">
    <property type="entry name" value="Malonyl-Coenzyme A Acyl Carrier Protein, domain 2"/>
    <property type="match status" value="1"/>
</dbReference>
<protein>
    <submittedName>
        <fullName evidence="11">KR domain-containing protein</fullName>
    </submittedName>
</protein>
<dbReference type="Pfam" id="PF22953">
    <property type="entry name" value="SpnB_Rossmann"/>
    <property type="match status" value="1"/>
</dbReference>
<dbReference type="PANTHER" id="PTHR43775">
    <property type="entry name" value="FATTY ACID SYNTHASE"/>
    <property type="match status" value="1"/>
</dbReference>
<dbReference type="Pfam" id="PF00550">
    <property type="entry name" value="PP-binding"/>
    <property type="match status" value="1"/>
</dbReference>
<dbReference type="InterPro" id="IPR050091">
    <property type="entry name" value="PKS_NRPS_Biosynth_Enz"/>
</dbReference>
<evidence type="ECO:0000259" key="9">
    <source>
        <dbReference type="PROSITE" id="PS50075"/>
    </source>
</evidence>
<evidence type="ECO:0000256" key="3">
    <source>
        <dbReference type="ARBA" id="ARBA00022553"/>
    </source>
</evidence>
<keyword evidence="3" id="KW-0597">Phosphoprotein</keyword>
<evidence type="ECO:0000256" key="4">
    <source>
        <dbReference type="ARBA" id="ARBA00022679"/>
    </source>
</evidence>
<feature type="domain" description="PKS/mFAS DH" evidence="10">
    <location>
        <begin position="124"/>
        <end position="431"/>
    </location>
</feature>
<keyword evidence="5" id="KW-0045">Antibiotic biosynthesis</keyword>
<dbReference type="PROSITE" id="PS00012">
    <property type="entry name" value="PHOSPHOPANTETHEINE"/>
    <property type="match status" value="1"/>
</dbReference>
<dbReference type="RefSeq" id="WP_311620630.1">
    <property type="nucleotide sequence ID" value="NZ_JAVREV010000020.1"/>
</dbReference>
<evidence type="ECO:0000259" key="10">
    <source>
        <dbReference type="PROSITE" id="PS52019"/>
    </source>
</evidence>
<dbReference type="Pfam" id="PF08659">
    <property type="entry name" value="KR"/>
    <property type="match status" value="1"/>
</dbReference>
<evidence type="ECO:0000256" key="6">
    <source>
        <dbReference type="ARBA" id="ARBA00023268"/>
    </source>
</evidence>